<evidence type="ECO:0000256" key="3">
    <source>
        <dbReference type="ARBA" id="ARBA00022692"/>
    </source>
</evidence>
<proteinExistence type="predicted"/>
<reference evidence="15" key="2">
    <citation type="submission" date="2024-06" db="UniProtKB">
        <authorList>
            <consortium name="EnsemblMetazoa"/>
        </authorList>
    </citation>
    <scope>IDENTIFICATION</scope>
</reference>
<dbReference type="Pfam" id="PF00028">
    <property type="entry name" value="Cadherin"/>
    <property type="match status" value="10"/>
</dbReference>
<feature type="domain" description="Cadherin" evidence="14">
    <location>
        <begin position="269"/>
        <end position="380"/>
    </location>
</feature>
<keyword evidence="9 13" id="KW-0472">Membrane</keyword>
<organism evidence="15 16">
    <name type="scientific">Amphimedon queenslandica</name>
    <name type="common">Sponge</name>
    <dbReference type="NCBI Taxonomy" id="400682"/>
    <lineage>
        <taxon>Eukaryota</taxon>
        <taxon>Metazoa</taxon>
        <taxon>Porifera</taxon>
        <taxon>Demospongiae</taxon>
        <taxon>Heteroscleromorpha</taxon>
        <taxon>Haplosclerida</taxon>
        <taxon>Niphatidae</taxon>
        <taxon>Amphimedon</taxon>
    </lineage>
</organism>
<reference evidence="16" key="1">
    <citation type="journal article" date="2010" name="Nature">
        <title>The Amphimedon queenslandica genome and the evolution of animal complexity.</title>
        <authorList>
            <person name="Srivastava M."/>
            <person name="Simakov O."/>
            <person name="Chapman J."/>
            <person name="Fahey B."/>
            <person name="Gauthier M.E."/>
            <person name="Mitros T."/>
            <person name="Richards G.S."/>
            <person name="Conaco C."/>
            <person name="Dacre M."/>
            <person name="Hellsten U."/>
            <person name="Larroux C."/>
            <person name="Putnam N.H."/>
            <person name="Stanke M."/>
            <person name="Adamska M."/>
            <person name="Darling A."/>
            <person name="Degnan S.M."/>
            <person name="Oakley T.H."/>
            <person name="Plachetzki D.C."/>
            <person name="Zhai Y."/>
            <person name="Adamski M."/>
            <person name="Calcino A."/>
            <person name="Cummins S.F."/>
            <person name="Goodstein D.M."/>
            <person name="Harris C."/>
            <person name="Jackson D.J."/>
            <person name="Leys S.P."/>
            <person name="Shu S."/>
            <person name="Woodcroft B.J."/>
            <person name="Vervoort M."/>
            <person name="Kosik K.S."/>
            <person name="Manning G."/>
            <person name="Degnan B.M."/>
            <person name="Rokhsar D.S."/>
        </authorList>
    </citation>
    <scope>NUCLEOTIDE SEQUENCE [LARGE SCALE GENOMIC DNA]</scope>
</reference>
<feature type="domain" description="Cadherin" evidence="14">
    <location>
        <begin position="1961"/>
        <end position="2060"/>
    </location>
</feature>
<sequence length="2407" mass="260444">MRGCIHNDPCPTYTSCVGGVDEYSCTNCASGFTVDTDNKCIEINLSSPSFSSTILSTLSLSRLLPSDTPILTISATDPDPSNTGHVTYHMTRSPHALPPNTSDGVTIFSINNETGVITSLKPLFFQPFSTYLLHIVARDGGLSPKSTSHMIVVTITDVPLPSPVLTSPGVTLTISENKPPGAEIANINCTEINTIGSEFTELSIAILHGNTNDTFSINGSRLVTAVPIDFEEVQSFSLNISCTNSFSATVTLLETVIVLNLNDNPFLFSSPSYSVSAYENVTNGYELLTVVASDADQVGATVRYNVTDPNLYGGLFKIDYYTGVVSASSVSSMPFDRESRDNYTFNVTARIYHDNDSFIESTQATINVLILDVNDFTPLFTKSLYASNNLSQVNAFPDTALFVSAFDRDLLQNGQITYSIQSNPHFDINFITGEVYVKTANISKGNYVLQVNATDNGTTPLIGSTLIDIFVRASPEELFFNHQRYHFNVYEDEGPGSTFGHVKATLYDIFNVSIEEGSAAESIEYRILGNDPFYVTAAGNVITTAGLDYETESQYYLTVTATLVDFSSIAATTATISVSLIDVNDHHPKFQPSSYSVVIFEDVEPGADIIQVYASDADQNGLQSLSYSIQEEGPDDIPFSINPSTGIISLDSTLSTAQGYHFVVIATDTGLSPALQSTATVHVSVSRRQAVKPVLNSTLYIFTLPETLSTNVPYTIGTVGGIIEGNRSISTDTDGVAYRLKEPSFTPPVSTPFTIDAYTGDVNVSLTYDFDHESQDQFILYVELYSTADNETIYDTSPIIVNLIDENDHSPIFTSAPNQVVIPLTTPPDTPILTVTATDEDSESNGGILYYLDSAQLGFHVDRHTGVITTTNSTLRSGDYHMTVTASDRGSPPKDNSINITVSVLQSISPFIIFTEDFYSFSIPEHSLPPLPVGTVTINEVINQTFGTNDISFSFRSPHSCFNINSSTGSITLTCSIDGELTSFHDLVIVATAPNGLMAEVRARVNISDINDHPPSFDKDTYTVVIYTNYNDTSVILTPLVSDPDQGMNGISRFSIVDSSISNLIDIDLNSGQISLISINGSLPQGDYRFTIKASDSLNSALSSTAVVLLSIIEPSPKILEFAHSSLIFSVPENSPAGTVIGVLELITPHSLDPSEYLGNLQFEILSGDNIDYFHIVDSNATLILVNDLLDREEMESHVILVRASFIDYKVSTSSFITVSVSDVNDNNPVFNQTVYAATIETMSPIGSHIITVHANDDDTGLNALVTYSLFNTTGYFNVSSTTGVVSTLSSSIPEDHYKLIVVGTDSGTNSLSSTSIVSVIVETPLPDSISFQSSSYSFSFDENTPAGHYLGKMAITQVSSALNGLLYTFIEPSDSALAANLADFHLDPLTGNLSTLSLIDREFFSGGQFIVKAYLPSVQSLSATATVTITVNDENDNTPLFDEGLYTKTVTQGSISNPLLTASAEDADTGPNAQIQYFITGSDFTIDSGGVVRASDTSMDSGIYTATITAKDGGSPSLTGSATLLVTVYASLPSGIGFTKSAYSVQRNESISTGTECGSVSLKPIDMDHVSYIQYTITGTSNFVVIKRPNESQLQAWIHSSSTFDYETTTSHSFTVTASLTFTNTSISSATTDTSYTVHITDVNDNIPVFQGLLVDHGYYEGSVTENSGSDVIVCNDVSASDQDGAAINRQITYSLQNTFNNRFKIDSSSGLIRTGSTKIDRETNAQFVLIVVATDGGTPPLSSTAQVLVTISDENDNDPVLQSNNGFNYYFNEEQKSGVTLFTVSAVDIDSSSELTYSIVGSSNKFNINSNGQVSSTEQLDSDSGPSQYIIRVRVSDGQRSDEADLTLHLINVPNDNRPQFLNFPDSIRVKPNPDSNDIAYFHAIDIDNDGLSFSIEGGQYINLFHMNSNTGLLSKDTPGSLPAGEDISANVVVTDDSPYTLSTTQTCILVVLKELHFVQEIYSFEVPENTSENSMIAYLEISTSLLPTFSFTANNQYFSLEAQTGRVNILLAKGLDYEDRLHRTLSFSVVASLTGHVNSTTTVTVFVTDVNDNPPIFTGASTLTASIDASVIGTINATDADSPGNNSRVTYRLSTNDDFIIDPDTGVLRRSRPLEIGVKQVTVYAADSGSPPMFSSREYTVHIEGVSPGGGGGAVASYAVVGIMSVFLIILIIAVLILGVSLYRKKRERVKNDRDPYLDKDNDNWELGVPNKTDNRNSNKKGKDFEMKGKTMDESQIDTSAYETMFGDDFLDPKSLPWSDPRYRDKESETEFPATEDEASDIINTSLSTDNRASMTELIQAERRLSKAGSQKDTPAGPISRRGRRLSEEGGGSGSDLDTEGYLKEYQDTNIMKAGEHPSEYDIFLKPDPTAKPGRPSLRNALWPHSSNQPSIPPFLRDSSGTRL</sequence>
<dbReference type="GO" id="GO:0007163">
    <property type="term" value="P:establishment or maintenance of cell polarity"/>
    <property type="evidence" value="ECO:0007669"/>
    <property type="project" value="UniProtKB-ARBA"/>
</dbReference>
<feature type="region of interest" description="Disordered" evidence="12">
    <location>
        <begin position="2197"/>
        <end position="2239"/>
    </location>
</feature>
<keyword evidence="3 13" id="KW-0812">Transmembrane</keyword>
<evidence type="ECO:0000313" key="16">
    <source>
        <dbReference type="Proteomes" id="UP000007879"/>
    </source>
</evidence>
<dbReference type="GO" id="GO:0005509">
    <property type="term" value="F:calcium ion binding"/>
    <property type="evidence" value="ECO:0007669"/>
    <property type="project" value="UniProtKB-UniRule"/>
</dbReference>
<dbReference type="SUPFAM" id="SSF49313">
    <property type="entry name" value="Cadherin-like"/>
    <property type="match status" value="20"/>
</dbReference>
<feature type="domain" description="Cadherin" evidence="14">
    <location>
        <begin position="1333"/>
        <end position="1442"/>
    </location>
</feature>
<feature type="domain" description="Cadherin" evidence="14">
    <location>
        <begin position="1540"/>
        <end position="1651"/>
    </location>
</feature>
<feature type="domain" description="Cadherin" evidence="14">
    <location>
        <begin position="403"/>
        <end position="479"/>
    </location>
</feature>
<accession>A0AAN0J4H8</accession>
<feature type="domain" description="Cadherin" evidence="14">
    <location>
        <begin position="166"/>
        <end position="273"/>
    </location>
</feature>
<feature type="domain" description="Cadherin" evidence="14">
    <location>
        <begin position="481"/>
        <end position="590"/>
    </location>
</feature>
<dbReference type="Gene3D" id="2.60.40.60">
    <property type="entry name" value="Cadherins"/>
    <property type="match status" value="20"/>
</dbReference>
<dbReference type="FunFam" id="2.60.40.60:FF:000116">
    <property type="entry name" value="Dachsous cadherin-related 2"/>
    <property type="match status" value="1"/>
</dbReference>
<feature type="domain" description="Cadherin" evidence="14">
    <location>
        <begin position="591"/>
        <end position="695"/>
    </location>
</feature>
<dbReference type="Proteomes" id="UP000007879">
    <property type="component" value="Unassembled WGS sequence"/>
</dbReference>
<feature type="compositionally biased region" description="Basic and acidic residues" evidence="12">
    <location>
        <begin position="2197"/>
        <end position="2206"/>
    </location>
</feature>
<evidence type="ECO:0000256" key="13">
    <source>
        <dbReference type="SAM" id="Phobius"/>
    </source>
</evidence>
<evidence type="ECO:0000259" key="14">
    <source>
        <dbReference type="PROSITE" id="PS50268"/>
    </source>
</evidence>
<keyword evidence="5" id="KW-0677">Repeat</keyword>
<evidence type="ECO:0000256" key="8">
    <source>
        <dbReference type="ARBA" id="ARBA00022989"/>
    </source>
</evidence>
<evidence type="ECO:0000313" key="15">
    <source>
        <dbReference type="EnsemblMetazoa" id="XP_019851623.1"/>
    </source>
</evidence>
<feature type="compositionally biased region" description="Polar residues" evidence="12">
    <location>
        <begin position="2285"/>
        <end position="2294"/>
    </location>
</feature>
<keyword evidence="4" id="KW-0732">Signal</keyword>
<dbReference type="PRINTS" id="PR00205">
    <property type="entry name" value="CADHERIN"/>
</dbReference>
<feature type="compositionally biased region" description="Basic and acidic residues" evidence="12">
    <location>
        <begin position="2216"/>
        <end position="2236"/>
    </location>
</feature>
<name>A0AAN0J4H8_AMPQE</name>
<comment type="subcellular location">
    <subcellularLocation>
        <location evidence="1">Cell membrane</location>
        <topology evidence="1">Single-pass membrane protein</topology>
    </subcellularLocation>
</comment>
<dbReference type="PROSITE" id="PS50268">
    <property type="entry name" value="CADHERIN_2"/>
    <property type="match status" value="19"/>
</dbReference>
<evidence type="ECO:0000256" key="2">
    <source>
        <dbReference type="ARBA" id="ARBA00022475"/>
    </source>
</evidence>
<evidence type="ECO:0000256" key="11">
    <source>
        <dbReference type="PROSITE-ProRule" id="PRU00043"/>
    </source>
</evidence>
<feature type="compositionally biased region" description="Basic and acidic residues" evidence="12">
    <location>
        <begin position="2357"/>
        <end position="2368"/>
    </location>
</feature>
<dbReference type="KEGG" id="aqu:105312641"/>
<dbReference type="GO" id="GO:0007156">
    <property type="term" value="P:homophilic cell adhesion via plasma membrane adhesion molecules"/>
    <property type="evidence" value="ECO:0007669"/>
    <property type="project" value="InterPro"/>
</dbReference>
<keyword evidence="2" id="KW-1003">Cell membrane</keyword>
<dbReference type="GeneID" id="105312641"/>
<dbReference type="PANTHER" id="PTHR24026">
    <property type="entry name" value="FAT ATYPICAL CADHERIN-RELATED"/>
    <property type="match status" value="1"/>
</dbReference>
<dbReference type="InterPro" id="IPR020894">
    <property type="entry name" value="Cadherin_CS"/>
</dbReference>
<feature type="domain" description="Cadherin" evidence="14">
    <location>
        <begin position="1765"/>
        <end position="1863"/>
    </location>
</feature>
<evidence type="ECO:0000256" key="5">
    <source>
        <dbReference type="ARBA" id="ARBA00022737"/>
    </source>
</evidence>
<feature type="domain" description="Cadherin" evidence="14">
    <location>
        <begin position="1232"/>
        <end position="1332"/>
    </location>
</feature>
<evidence type="ECO:0000256" key="10">
    <source>
        <dbReference type="ARBA" id="ARBA00023180"/>
    </source>
</evidence>
<dbReference type="SMART" id="SM00112">
    <property type="entry name" value="CA"/>
    <property type="match status" value="19"/>
</dbReference>
<dbReference type="PROSITE" id="PS00232">
    <property type="entry name" value="CADHERIN_1"/>
    <property type="match status" value="7"/>
</dbReference>
<keyword evidence="6 11" id="KW-0106">Calcium</keyword>
<evidence type="ECO:0000256" key="6">
    <source>
        <dbReference type="ARBA" id="ARBA00022837"/>
    </source>
</evidence>
<feature type="region of interest" description="Disordered" evidence="12">
    <location>
        <begin position="2306"/>
        <end position="2407"/>
    </location>
</feature>
<dbReference type="FunFam" id="2.60.40.60:FF:000020">
    <property type="entry name" value="Dachsous cadherin-related 1b"/>
    <property type="match status" value="1"/>
</dbReference>
<dbReference type="GO" id="GO:0005886">
    <property type="term" value="C:plasma membrane"/>
    <property type="evidence" value="ECO:0007669"/>
    <property type="project" value="UniProtKB-SubCell"/>
</dbReference>
<evidence type="ECO:0000256" key="9">
    <source>
        <dbReference type="ARBA" id="ARBA00023136"/>
    </source>
</evidence>
<feature type="domain" description="Cadherin" evidence="14">
    <location>
        <begin position="52"/>
        <end position="165"/>
    </location>
</feature>
<evidence type="ECO:0000256" key="1">
    <source>
        <dbReference type="ARBA" id="ARBA00004162"/>
    </source>
</evidence>
<feature type="domain" description="Cadherin" evidence="14">
    <location>
        <begin position="1443"/>
        <end position="1529"/>
    </location>
</feature>
<dbReference type="InterPro" id="IPR002126">
    <property type="entry name" value="Cadherin-like_dom"/>
</dbReference>
<feature type="domain" description="Cadherin" evidence="14">
    <location>
        <begin position="915"/>
        <end position="1017"/>
    </location>
</feature>
<dbReference type="RefSeq" id="XP_019851623.1">
    <property type="nucleotide sequence ID" value="XM_019996064.1"/>
</dbReference>
<feature type="domain" description="Cadherin" evidence="14">
    <location>
        <begin position="696"/>
        <end position="813"/>
    </location>
</feature>
<dbReference type="CDD" id="cd11304">
    <property type="entry name" value="Cadherin_repeat"/>
    <property type="match status" value="19"/>
</dbReference>
<feature type="domain" description="Cadherin" evidence="14">
    <location>
        <begin position="1018"/>
        <end position="1122"/>
    </location>
</feature>
<dbReference type="InterPro" id="IPR015919">
    <property type="entry name" value="Cadherin-like_sf"/>
</dbReference>
<feature type="domain" description="Cadherin" evidence="14">
    <location>
        <begin position="1657"/>
        <end position="1763"/>
    </location>
</feature>
<dbReference type="EnsemblMetazoa" id="XM_019996064.1">
    <property type="protein sequence ID" value="XP_019851623.1"/>
    <property type="gene ID" value="LOC105312641"/>
</dbReference>
<feature type="domain" description="Cadherin" evidence="14">
    <location>
        <begin position="2073"/>
        <end position="2170"/>
    </location>
</feature>
<keyword evidence="10" id="KW-0325">Glycoprotein</keyword>
<keyword evidence="16" id="KW-1185">Reference proteome</keyword>
<feature type="transmembrane region" description="Helical" evidence="13">
    <location>
        <begin position="2161"/>
        <end position="2186"/>
    </location>
</feature>
<evidence type="ECO:0000256" key="7">
    <source>
        <dbReference type="ARBA" id="ARBA00022889"/>
    </source>
</evidence>
<protein>
    <recommendedName>
        <fullName evidence="14">Cadherin domain-containing protein</fullName>
    </recommendedName>
</protein>
<dbReference type="PANTHER" id="PTHR24026:SF136">
    <property type="entry name" value="PROTOCADHERIN-23"/>
    <property type="match status" value="1"/>
</dbReference>
<feature type="compositionally biased region" description="Acidic residues" evidence="12">
    <location>
        <begin position="2273"/>
        <end position="2283"/>
    </location>
</feature>
<feature type="domain" description="Cadherin" evidence="14">
    <location>
        <begin position="1123"/>
        <end position="1231"/>
    </location>
</feature>
<keyword evidence="8 13" id="KW-1133">Transmembrane helix</keyword>
<keyword evidence="7" id="KW-0130">Cell adhesion</keyword>
<evidence type="ECO:0000256" key="4">
    <source>
        <dbReference type="ARBA" id="ARBA00022729"/>
    </source>
</evidence>
<evidence type="ECO:0000256" key="12">
    <source>
        <dbReference type="SAM" id="MobiDB-lite"/>
    </source>
</evidence>
<feature type="domain" description="Cadherin" evidence="14">
    <location>
        <begin position="814"/>
        <end position="912"/>
    </location>
</feature>
<dbReference type="FunFam" id="2.60.40.60:FF:000033">
    <property type="entry name" value="FAT atypical cadherin 1"/>
    <property type="match status" value="1"/>
</dbReference>
<feature type="region of interest" description="Disordered" evidence="12">
    <location>
        <begin position="2260"/>
        <end position="2294"/>
    </location>
</feature>